<keyword evidence="6 10" id="KW-1133">Transmembrane helix</keyword>
<dbReference type="InterPro" id="IPR003599">
    <property type="entry name" value="Ig_sub"/>
</dbReference>
<keyword evidence="7 10" id="KW-0472">Membrane</keyword>
<dbReference type="GO" id="GO:0007156">
    <property type="term" value="P:homophilic cell adhesion via plasma membrane adhesion molecules"/>
    <property type="evidence" value="ECO:0007669"/>
    <property type="project" value="TreeGrafter"/>
</dbReference>
<sequence length="423" mass="46018">MESPALGILLLIACFGSARGNLSRDESQPTTSDETVVAGGTVVLKCQVEDPDDSSLQWSNPAQQTLYFGEKRALRDNRIQLERSTPNELTISISDVVLADEGEYTCSIFTMPVRTAKALVTVLGIPQKPQIFGHEQPIDEEKVARLICRSSGSKPAAQLRWRKGNREIKDSGTEVVEDPNGKTFTVTSRVEFRVTKEDNEVEVTCTVDHESLQNSERSTTQKLQVHYKPTAKIEPHPQYPREGEKLQLQCDGQGNPISILGSSLNFISPLCVLRDPGVLIPAALLSPQEFLWEKEGSDAPLQLSSESVLIFPLLNKSDSGTYVCTATSSMGSVVAKYNLDVSDASPVPSTTSTYHAMIGGVVAVIVFLLLSLLIVLGHYLIRHKGTYLTHEAKGSDDAPDADTAIINAEGGQAGGDDKKEYFI</sequence>
<protein>
    <recommendedName>
        <fullName evidence="12">Ig-like domain-containing protein</fullName>
    </recommendedName>
</protein>
<feature type="domain" description="Ig-like" evidence="12">
    <location>
        <begin position="126"/>
        <end position="224"/>
    </location>
</feature>
<dbReference type="PROSITE" id="PS50835">
    <property type="entry name" value="IG_LIKE"/>
    <property type="match status" value="3"/>
</dbReference>
<evidence type="ECO:0000256" key="4">
    <source>
        <dbReference type="ARBA" id="ARBA00022729"/>
    </source>
</evidence>
<dbReference type="Pfam" id="PF08205">
    <property type="entry name" value="C2-set_2"/>
    <property type="match status" value="1"/>
</dbReference>
<dbReference type="STRING" id="333673.A0A3M0JGR6"/>
<dbReference type="InterPro" id="IPR036179">
    <property type="entry name" value="Ig-like_dom_sf"/>
</dbReference>
<organism evidence="13 14">
    <name type="scientific">Hirundo rustica rustica</name>
    <dbReference type="NCBI Taxonomy" id="333673"/>
    <lineage>
        <taxon>Eukaryota</taxon>
        <taxon>Metazoa</taxon>
        <taxon>Chordata</taxon>
        <taxon>Craniata</taxon>
        <taxon>Vertebrata</taxon>
        <taxon>Euteleostomi</taxon>
        <taxon>Archelosauria</taxon>
        <taxon>Archosauria</taxon>
        <taxon>Dinosauria</taxon>
        <taxon>Saurischia</taxon>
        <taxon>Theropoda</taxon>
        <taxon>Coelurosauria</taxon>
        <taxon>Aves</taxon>
        <taxon>Neognathae</taxon>
        <taxon>Neoaves</taxon>
        <taxon>Telluraves</taxon>
        <taxon>Australaves</taxon>
        <taxon>Passeriformes</taxon>
        <taxon>Sylvioidea</taxon>
        <taxon>Hirundinidae</taxon>
        <taxon>Hirundo</taxon>
    </lineage>
</organism>
<evidence type="ECO:0000256" key="9">
    <source>
        <dbReference type="ARBA" id="ARBA00023319"/>
    </source>
</evidence>
<evidence type="ECO:0000256" key="6">
    <source>
        <dbReference type="ARBA" id="ARBA00022989"/>
    </source>
</evidence>
<gene>
    <name evidence="13" type="ORF">DUI87_29662</name>
</gene>
<keyword evidence="5" id="KW-0677">Repeat</keyword>
<dbReference type="InterPro" id="IPR013783">
    <property type="entry name" value="Ig-like_fold"/>
</dbReference>
<dbReference type="InterPro" id="IPR007110">
    <property type="entry name" value="Ig-like_dom"/>
</dbReference>
<dbReference type="OrthoDB" id="547680at2759"/>
<dbReference type="SMART" id="SM00409">
    <property type="entry name" value="IG"/>
    <property type="match status" value="3"/>
</dbReference>
<dbReference type="PANTHER" id="PTHR45889">
    <property type="entry name" value="IG-LIKE DOMAIN-CONTAINING PROTEIN"/>
    <property type="match status" value="1"/>
</dbReference>
<dbReference type="InterPro" id="IPR003598">
    <property type="entry name" value="Ig_sub2"/>
</dbReference>
<evidence type="ECO:0000256" key="11">
    <source>
        <dbReference type="SAM" id="SignalP"/>
    </source>
</evidence>
<dbReference type="InterPro" id="IPR003585">
    <property type="entry name" value="Neurexin-like"/>
</dbReference>
<evidence type="ECO:0000256" key="7">
    <source>
        <dbReference type="ARBA" id="ARBA00023136"/>
    </source>
</evidence>
<evidence type="ECO:0000313" key="14">
    <source>
        <dbReference type="Proteomes" id="UP000269221"/>
    </source>
</evidence>
<dbReference type="Pfam" id="PF13927">
    <property type="entry name" value="Ig_3"/>
    <property type="match status" value="1"/>
</dbReference>
<comment type="subcellular location">
    <subcellularLocation>
        <location evidence="1">Membrane</location>
        <topology evidence="1">Single-pass type I membrane protein</topology>
    </subcellularLocation>
</comment>
<evidence type="ECO:0000256" key="1">
    <source>
        <dbReference type="ARBA" id="ARBA00004479"/>
    </source>
</evidence>
<feature type="domain" description="Ig-like" evidence="12">
    <location>
        <begin position="29"/>
        <end position="121"/>
    </location>
</feature>
<reference evidence="13 14" key="1">
    <citation type="submission" date="2018-07" db="EMBL/GenBank/DDBJ databases">
        <title>A high quality draft genome assembly of the barn swallow (H. rustica rustica).</title>
        <authorList>
            <person name="Formenti G."/>
            <person name="Chiara M."/>
            <person name="Poveda L."/>
            <person name="Francoijs K.-J."/>
            <person name="Bonisoli-Alquati A."/>
            <person name="Canova L."/>
            <person name="Gianfranceschi L."/>
            <person name="Horner D.S."/>
            <person name="Saino N."/>
        </authorList>
    </citation>
    <scope>NUCLEOTIDE SEQUENCE [LARGE SCALE GENOMIC DNA]</scope>
    <source>
        <strain evidence="13">Chelidonia</strain>
        <tissue evidence="13">Blood</tissue>
    </source>
</reference>
<dbReference type="Gene3D" id="2.60.40.10">
    <property type="entry name" value="Immunoglobulins"/>
    <property type="match status" value="3"/>
</dbReference>
<dbReference type="GO" id="GO:0042734">
    <property type="term" value="C:presynaptic membrane"/>
    <property type="evidence" value="ECO:0007669"/>
    <property type="project" value="TreeGrafter"/>
</dbReference>
<evidence type="ECO:0000259" key="12">
    <source>
        <dbReference type="PROSITE" id="PS50835"/>
    </source>
</evidence>
<name>A0A3M0JGR6_HIRRU</name>
<dbReference type="FunFam" id="2.60.40.10:FF:000013">
    <property type="entry name" value="cell adhesion molecule 1 isoform X1"/>
    <property type="match status" value="1"/>
</dbReference>
<keyword evidence="3 10" id="KW-0812">Transmembrane</keyword>
<evidence type="ECO:0000256" key="8">
    <source>
        <dbReference type="ARBA" id="ARBA00023157"/>
    </source>
</evidence>
<dbReference type="AlphaFoldDB" id="A0A3M0JGR6"/>
<keyword evidence="4 11" id="KW-0732">Signal</keyword>
<dbReference type="EMBL" id="QRBI01000202">
    <property type="protein sequence ID" value="RMB93926.1"/>
    <property type="molecule type" value="Genomic_DNA"/>
</dbReference>
<dbReference type="SMART" id="SM00294">
    <property type="entry name" value="4.1m"/>
    <property type="match status" value="1"/>
</dbReference>
<keyword evidence="14" id="KW-1185">Reference proteome</keyword>
<evidence type="ECO:0000256" key="2">
    <source>
        <dbReference type="ARBA" id="ARBA00007810"/>
    </source>
</evidence>
<dbReference type="SUPFAM" id="SSF48726">
    <property type="entry name" value="Immunoglobulin"/>
    <property type="match status" value="3"/>
</dbReference>
<feature type="transmembrane region" description="Helical" evidence="10">
    <location>
        <begin position="354"/>
        <end position="381"/>
    </location>
</feature>
<evidence type="ECO:0000256" key="5">
    <source>
        <dbReference type="ARBA" id="ARBA00022737"/>
    </source>
</evidence>
<dbReference type="InterPro" id="IPR013162">
    <property type="entry name" value="CD80_C2-set"/>
</dbReference>
<feature type="domain" description="Ig-like" evidence="12">
    <location>
        <begin position="229"/>
        <end position="342"/>
    </location>
</feature>
<dbReference type="SMART" id="SM00408">
    <property type="entry name" value="IGc2"/>
    <property type="match status" value="2"/>
</dbReference>
<keyword evidence="8" id="KW-1015">Disulfide bond</keyword>
<feature type="signal peptide" evidence="11">
    <location>
        <begin position="1"/>
        <end position="20"/>
    </location>
</feature>
<comment type="caution">
    <text evidence="13">The sequence shown here is derived from an EMBL/GenBank/DDBJ whole genome shotgun (WGS) entry which is preliminary data.</text>
</comment>
<evidence type="ECO:0000256" key="10">
    <source>
        <dbReference type="SAM" id="Phobius"/>
    </source>
</evidence>
<keyword evidence="9" id="KW-0393">Immunoglobulin domain</keyword>
<dbReference type="Proteomes" id="UP000269221">
    <property type="component" value="Unassembled WGS sequence"/>
</dbReference>
<proteinExistence type="inferred from homology"/>
<evidence type="ECO:0000313" key="13">
    <source>
        <dbReference type="EMBL" id="RMB93926.1"/>
    </source>
</evidence>
<accession>A0A3M0JGR6</accession>
<evidence type="ECO:0000256" key="3">
    <source>
        <dbReference type="ARBA" id="ARBA00022692"/>
    </source>
</evidence>
<feature type="chain" id="PRO_5018307816" description="Ig-like domain-containing protein" evidence="11">
    <location>
        <begin position="21"/>
        <end position="423"/>
    </location>
</feature>
<dbReference type="PANTHER" id="PTHR45889:SF5">
    <property type="entry name" value="CELL ADHESION MOLECULE 3"/>
    <property type="match status" value="1"/>
</dbReference>
<comment type="similarity">
    <text evidence="2">Belongs to the nectin family.</text>
</comment>